<dbReference type="RefSeq" id="XP_021846620.1">
    <property type="nucleotide sequence ID" value="XM_021990928.2"/>
</dbReference>
<evidence type="ECO:0000256" key="1">
    <source>
        <dbReference type="ARBA" id="ARBA00022603"/>
    </source>
</evidence>
<sequence>MGSNSVVLLENVNEDVDLLKSHAEVYNNLFAFADTLALRSAVELRIADIIHSHGQPMSLSQIASKLEAPSLDISYLARIMRLLVRKNIFTVDYNQGEGEEALYGLTNSSRWLIHDHDQSLAPMFLIFSHHLVVTAYYEIGRSIKEGGIPFVKAHGESFWNMASKDNEINNMFNTGMASATKPTLNAVIKGYKDGFSKLQGTVVDVGGGTGNLISMIVQQHPHIKGINFDLPHVVANAPPHPAVTHVAGDMFKDIPSAHNVIIKSVLHDWTDEDCLRILKKSQEAVFEKNGKIIIIDVVLHPDRHEMFDDASIGLDLLLMTNSDGGKERTEVEWKKLLNQAGFTRFNFIPLQAIMSFTIIEAFL</sequence>
<dbReference type="SUPFAM" id="SSF53335">
    <property type="entry name" value="S-adenosyl-L-methionine-dependent methyltransferases"/>
    <property type="match status" value="1"/>
</dbReference>
<dbReference type="AlphaFoldDB" id="A0A9R0IDE0"/>
<dbReference type="GO" id="GO:0008171">
    <property type="term" value="F:O-methyltransferase activity"/>
    <property type="evidence" value="ECO:0000318"/>
    <property type="project" value="GO_Central"/>
</dbReference>
<gene>
    <name evidence="8" type="primary">LOC110786382</name>
</gene>
<keyword evidence="2" id="KW-0808">Transferase</keyword>
<dbReference type="SUPFAM" id="SSF46785">
    <property type="entry name" value="Winged helix' DNA-binding domain"/>
    <property type="match status" value="1"/>
</dbReference>
<dbReference type="InterPro" id="IPR036388">
    <property type="entry name" value="WH-like_DNA-bd_sf"/>
</dbReference>
<name>A0A9R0IDE0_SPIOL</name>
<dbReference type="InterPro" id="IPR036390">
    <property type="entry name" value="WH_DNA-bd_sf"/>
</dbReference>
<evidence type="ECO:0000259" key="6">
    <source>
        <dbReference type="Pfam" id="PF08100"/>
    </source>
</evidence>
<dbReference type="GO" id="GO:0008757">
    <property type="term" value="F:S-adenosylmethionine-dependent methyltransferase activity"/>
    <property type="evidence" value="ECO:0000318"/>
    <property type="project" value="GO_Central"/>
</dbReference>
<proteinExistence type="predicted"/>
<dbReference type="InterPro" id="IPR016461">
    <property type="entry name" value="COMT-like"/>
</dbReference>
<accession>A0A9R0IDE0</accession>
<evidence type="ECO:0000256" key="4">
    <source>
        <dbReference type="PIRSR" id="PIRSR005739-1"/>
    </source>
</evidence>
<evidence type="ECO:0000259" key="5">
    <source>
        <dbReference type="Pfam" id="PF00891"/>
    </source>
</evidence>
<evidence type="ECO:0000256" key="3">
    <source>
        <dbReference type="ARBA" id="ARBA00022691"/>
    </source>
</evidence>
<dbReference type="Pfam" id="PF08100">
    <property type="entry name" value="Dimerisation"/>
    <property type="match status" value="1"/>
</dbReference>
<dbReference type="InterPro" id="IPR012967">
    <property type="entry name" value="COMT_dimerisation"/>
</dbReference>
<reference evidence="8" key="2">
    <citation type="submission" date="2025-08" db="UniProtKB">
        <authorList>
            <consortium name="RefSeq"/>
        </authorList>
    </citation>
    <scope>IDENTIFICATION</scope>
    <source>
        <tissue evidence="8">Leaf</tissue>
    </source>
</reference>
<dbReference type="GeneID" id="110786382"/>
<dbReference type="GO" id="GO:0032259">
    <property type="term" value="P:methylation"/>
    <property type="evidence" value="ECO:0000318"/>
    <property type="project" value="GO_Central"/>
</dbReference>
<evidence type="ECO:0000313" key="7">
    <source>
        <dbReference type="Proteomes" id="UP000813463"/>
    </source>
</evidence>
<dbReference type="PIRSF" id="PIRSF005739">
    <property type="entry name" value="O-mtase"/>
    <property type="match status" value="1"/>
</dbReference>
<dbReference type="Proteomes" id="UP000813463">
    <property type="component" value="Chromosome 6"/>
</dbReference>
<keyword evidence="3" id="KW-0949">S-adenosyl-L-methionine</keyword>
<dbReference type="Pfam" id="PF00891">
    <property type="entry name" value="Methyltransf_2"/>
    <property type="match status" value="1"/>
</dbReference>
<dbReference type="Gene3D" id="3.40.50.150">
    <property type="entry name" value="Vaccinia Virus protein VP39"/>
    <property type="match status" value="1"/>
</dbReference>
<evidence type="ECO:0000313" key="8">
    <source>
        <dbReference type="RefSeq" id="XP_021846620.1"/>
    </source>
</evidence>
<dbReference type="InterPro" id="IPR001077">
    <property type="entry name" value="COMT_C"/>
</dbReference>
<keyword evidence="1" id="KW-0489">Methyltransferase</keyword>
<keyword evidence="7" id="KW-1185">Reference proteome</keyword>
<feature type="active site" description="Proton acceptor" evidence="4">
    <location>
        <position position="267"/>
    </location>
</feature>
<evidence type="ECO:0000256" key="2">
    <source>
        <dbReference type="ARBA" id="ARBA00022679"/>
    </source>
</evidence>
<reference evidence="7" key="1">
    <citation type="journal article" date="2021" name="Nat. Commun.">
        <title>Genomic analyses provide insights into spinach domestication and the genetic basis of agronomic traits.</title>
        <authorList>
            <person name="Cai X."/>
            <person name="Sun X."/>
            <person name="Xu C."/>
            <person name="Sun H."/>
            <person name="Wang X."/>
            <person name="Ge C."/>
            <person name="Zhang Z."/>
            <person name="Wang Q."/>
            <person name="Fei Z."/>
            <person name="Jiao C."/>
            <person name="Wang Q."/>
        </authorList>
    </citation>
    <scope>NUCLEOTIDE SEQUENCE [LARGE SCALE GENOMIC DNA]</scope>
    <source>
        <strain evidence="7">cv. Varoflay</strain>
    </source>
</reference>
<feature type="domain" description="O-methyltransferase dimerisation" evidence="6">
    <location>
        <begin position="29"/>
        <end position="114"/>
    </location>
</feature>
<organism evidence="7 8">
    <name type="scientific">Spinacia oleracea</name>
    <name type="common">Spinach</name>
    <dbReference type="NCBI Taxonomy" id="3562"/>
    <lineage>
        <taxon>Eukaryota</taxon>
        <taxon>Viridiplantae</taxon>
        <taxon>Streptophyta</taxon>
        <taxon>Embryophyta</taxon>
        <taxon>Tracheophyta</taxon>
        <taxon>Spermatophyta</taxon>
        <taxon>Magnoliopsida</taxon>
        <taxon>eudicotyledons</taxon>
        <taxon>Gunneridae</taxon>
        <taxon>Pentapetalae</taxon>
        <taxon>Caryophyllales</taxon>
        <taxon>Chenopodiaceae</taxon>
        <taxon>Chenopodioideae</taxon>
        <taxon>Anserineae</taxon>
        <taxon>Spinacia</taxon>
    </lineage>
</organism>
<dbReference type="Gene3D" id="1.10.10.10">
    <property type="entry name" value="Winged helix-like DNA-binding domain superfamily/Winged helix DNA-binding domain"/>
    <property type="match status" value="1"/>
</dbReference>
<dbReference type="CDD" id="cd02440">
    <property type="entry name" value="AdoMet_MTases"/>
    <property type="match status" value="1"/>
</dbReference>
<dbReference type="OrthoDB" id="1606438at2759"/>
<dbReference type="GO" id="GO:0046983">
    <property type="term" value="F:protein dimerization activity"/>
    <property type="evidence" value="ECO:0007669"/>
    <property type="project" value="InterPro"/>
</dbReference>
<dbReference type="KEGG" id="soe:110786382"/>
<protein>
    <submittedName>
        <fullName evidence="8">Desmethylxanthohumol 6'-O-methyltransferase</fullName>
    </submittedName>
</protein>
<dbReference type="InterPro" id="IPR029063">
    <property type="entry name" value="SAM-dependent_MTases_sf"/>
</dbReference>
<dbReference type="PANTHER" id="PTHR11746">
    <property type="entry name" value="O-METHYLTRANSFERASE"/>
    <property type="match status" value="1"/>
</dbReference>
<feature type="domain" description="O-methyltransferase C-terminal" evidence="5">
    <location>
        <begin position="136"/>
        <end position="342"/>
    </location>
</feature>
<dbReference type="PROSITE" id="PS51683">
    <property type="entry name" value="SAM_OMT_II"/>
    <property type="match status" value="1"/>
</dbReference>